<reference evidence="2 3" key="1">
    <citation type="submission" date="2013-11" db="EMBL/GenBank/DDBJ databases">
        <title>Draft genome sequence and annotation of the entomopathogenic bacterium, Xenorhabdus cabanillasi strain JM26.</title>
        <authorList>
            <person name="Gualtieri M."/>
            <person name="Ogier J.C."/>
            <person name="Pages S."/>
            <person name="Givaudan A."/>
            <person name="Gaudriault S."/>
        </authorList>
    </citation>
    <scope>NUCLEOTIDE SEQUENCE [LARGE SCALE GENOMIC DNA]</scope>
    <source>
        <strain evidence="2 3">JM26</strain>
    </source>
</reference>
<organism evidence="2 3">
    <name type="scientific">Xenorhabdus cabanillasii JM26</name>
    <dbReference type="NCBI Taxonomy" id="1427517"/>
    <lineage>
        <taxon>Bacteria</taxon>
        <taxon>Pseudomonadati</taxon>
        <taxon>Pseudomonadota</taxon>
        <taxon>Gammaproteobacteria</taxon>
        <taxon>Enterobacterales</taxon>
        <taxon>Morganellaceae</taxon>
        <taxon>Xenorhabdus</taxon>
    </lineage>
</organism>
<protein>
    <submittedName>
        <fullName evidence="2">Glycosyltransferase</fullName>
    </submittedName>
</protein>
<dbReference type="AlphaFoldDB" id="W1J182"/>
<feature type="domain" description="Bacterial sugar transferase" evidence="1">
    <location>
        <begin position="6"/>
        <end position="46"/>
    </location>
</feature>
<evidence type="ECO:0000259" key="1">
    <source>
        <dbReference type="Pfam" id="PF02397"/>
    </source>
</evidence>
<dbReference type="EMBL" id="CBXE010000104">
    <property type="protein sequence ID" value="CDL84449.1"/>
    <property type="molecule type" value="Genomic_DNA"/>
</dbReference>
<accession>W1J182</accession>
<comment type="caution">
    <text evidence="2">The sequence shown here is derived from an EMBL/GenBank/DDBJ whole genome shotgun (WGS) entry which is preliminary data.</text>
</comment>
<dbReference type="Proteomes" id="UP000019197">
    <property type="component" value="Unassembled WGS sequence"/>
</dbReference>
<sequence>MILNYEQKYQITIDNNFHITNSGIFIRKYKLDELAQRIDIIRGMYSIR</sequence>
<evidence type="ECO:0000313" key="3">
    <source>
        <dbReference type="Proteomes" id="UP000019197"/>
    </source>
</evidence>
<name>W1J182_9GAMM</name>
<dbReference type="Pfam" id="PF02397">
    <property type="entry name" value="Bac_transf"/>
    <property type="match status" value="1"/>
</dbReference>
<evidence type="ECO:0000313" key="2">
    <source>
        <dbReference type="EMBL" id="CDL84449.1"/>
    </source>
</evidence>
<proteinExistence type="predicted"/>
<gene>
    <name evidence="2" type="ORF">XCR1_1920044</name>
</gene>
<dbReference type="InterPro" id="IPR003362">
    <property type="entry name" value="Bact_transf"/>
</dbReference>